<dbReference type="EMBL" id="CABVIK010000003">
    <property type="protein sequence ID" value="VVO71501.1"/>
    <property type="molecule type" value="Genomic_DNA"/>
</dbReference>
<sequence>MEGSRTSHTVKWINYLISSKRVLSIDIDHVYIGCSKNL</sequence>
<organism evidence="1 2">
    <name type="scientific">Pseudomonas fluorescens</name>
    <dbReference type="NCBI Taxonomy" id="294"/>
    <lineage>
        <taxon>Bacteria</taxon>
        <taxon>Pseudomonadati</taxon>
        <taxon>Pseudomonadota</taxon>
        <taxon>Gammaproteobacteria</taxon>
        <taxon>Pseudomonadales</taxon>
        <taxon>Pseudomonadaceae</taxon>
        <taxon>Pseudomonas</taxon>
    </lineage>
</organism>
<gene>
    <name evidence="1" type="ORF">PS870_01321</name>
</gene>
<evidence type="ECO:0000313" key="1">
    <source>
        <dbReference type="EMBL" id="VVO71501.1"/>
    </source>
</evidence>
<evidence type="ECO:0000313" key="2">
    <source>
        <dbReference type="Proteomes" id="UP000349468"/>
    </source>
</evidence>
<dbReference type="AlphaFoldDB" id="A0A5E7I481"/>
<protein>
    <submittedName>
        <fullName evidence="1">Uncharacterized protein</fullName>
    </submittedName>
</protein>
<reference evidence="1 2" key="1">
    <citation type="submission" date="2019-09" db="EMBL/GenBank/DDBJ databases">
        <authorList>
            <person name="Chandra G."/>
            <person name="Truman W A."/>
        </authorList>
    </citation>
    <scope>NUCLEOTIDE SEQUENCE [LARGE SCALE GENOMIC DNA]</scope>
    <source>
        <strain evidence="1">PS870</strain>
    </source>
</reference>
<accession>A0A5E7I481</accession>
<name>A0A5E7I481_PSEFL</name>
<proteinExistence type="predicted"/>
<dbReference type="Proteomes" id="UP000349468">
    <property type="component" value="Unassembled WGS sequence"/>
</dbReference>